<dbReference type="PROSITE" id="PS50089">
    <property type="entry name" value="ZF_RING_2"/>
    <property type="match status" value="1"/>
</dbReference>
<evidence type="ECO:0000256" key="1">
    <source>
        <dbReference type="ARBA" id="ARBA00000900"/>
    </source>
</evidence>
<evidence type="ECO:0000259" key="17">
    <source>
        <dbReference type="PROSITE" id="PS50217"/>
    </source>
</evidence>
<keyword evidence="5" id="KW-0808">Transferase</keyword>
<evidence type="ECO:0000259" key="16">
    <source>
        <dbReference type="PROSITE" id="PS50089"/>
    </source>
</evidence>
<proteinExistence type="predicted"/>
<keyword evidence="10" id="KW-0805">Transcription regulation</keyword>
<evidence type="ECO:0000256" key="13">
    <source>
        <dbReference type="PROSITE-ProRule" id="PRU00175"/>
    </source>
</evidence>
<dbReference type="Gene3D" id="1.20.5.170">
    <property type="match status" value="1"/>
</dbReference>
<feature type="compositionally biased region" description="Low complexity" evidence="15">
    <location>
        <begin position="698"/>
        <end position="712"/>
    </location>
</feature>
<dbReference type="SUPFAM" id="SSF57959">
    <property type="entry name" value="Leucine zipper domain"/>
    <property type="match status" value="1"/>
</dbReference>
<keyword evidence="19" id="KW-1185">Reference proteome</keyword>
<evidence type="ECO:0000256" key="5">
    <source>
        <dbReference type="ARBA" id="ARBA00022679"/>
    </source>
</evidence>
<keyword evidence="12" id="KW-0539">Nucleus</keyword>
<feature type="region of interest" description="Disordered" evidence="15">
    <location>
        <begin position="428"/>
        <end position="465"/>
    </location>
</feature>
<sequence>MTQFLCDSMMDTDYYSPELERNFCSIYNSAESDFDSLLNSALLNDSVHSVFNEIANIRPTSSSSSDEDDKNLIVSWELNEKNLDTLPSSPICHIKQETDELIFSDSETGGPVPSPTQSLCSISVIETPPVSPDVKPVTINSSTPVNLVLIDPTNSNVLPLGAVNGTRLVPVTSFRSQIKPNDSEKVPIVNNQIKSNSSLPGKLNRTKTSRFKATSPGGGCDTISLLLPKTETSSVMSSLSDCQIKALKRQQRMIKNRESASLSRKKKKEYVTYLEQRLEDLTKENSLLKEVNQKLKNKVEEFEKTNRWQSPSKLFDKTKKVTAVFAVMFMISFNVGSFRNLSPKTNDELTDEVIFKYDPSENHRSRSLLWADDGLHNSSKNFSTSEIKYREHFFNEKCPLFINQTESLRLDSELRKWIDAYPIDNTTHSPSKGTNDFKPVPWPLSFSSPQNESKRPLKKKVPINPTLSKTHDEMEMFDLNNNIFDVNEPLYQAMDRKQDTFYVVSFSGDHLLLPAVSQNQTLRPKMSLVAFINMTSTSSVNQAGTNKTWELSLYELNREPQEVIIDDTEIKVSPRTLHSELMCPICLDLLKKTMTTKECLHRFCSECIITALRSGNKECPTCRKKLASKRSLRPDPNFDLLIETLYPNREEYEAHQIKAMEKLNKSQSQAALVQSINEGIKVQSQTRFQRINKRSQNESEANASGANNEAAAVDSMPDPQPSTSTNKTPADSICGRAKKSKPSDDRKSDVPDNKPSNNADGYGDPAEDLELIFKPHPSENDWSFTKFFTDDFKRYLKTSADATIEHISKYITDKATRDCGMDLSNIRLRFSVLSSPNSNNFIFLNDKDTLQYIIDSYWQTDSPLELYYLSKKT</sequence>
<dbReference type="Gene3D" id="3.10.20.90">
    <property type="entry name" value="Phosphatidylinositol 3-kinase Catalytic Subunit, Chain A, domain 1"/>
    <property type="match status" value="1"/>
</dbReference>
<dbReference type="EMBL" id="JBBCAQ010000034">
    <property type="protein sequence ID" value="KAK7580080.1"/>
    <property type="molecule type" value="Genomic_DNA"/>
</dbReference>
<feature type="compositionally biased region" description="Basic and acidic residues" evidence="15">
    <location>
        <begin position="741"/>
        <end position="752"/>
    </location>
</feature>
<evidence type="ECO:0000256" key="6">
    <source>
        <dbReference type="ARBA" id="ARBA00022723"/>
    </source>
</evidence>
<comment type="catalytic activity">
    <reaction evidence="1">
        <text>S-ubiquitinyl-[E2 ubiquitin-conjugating enzyme]-L-cysteine + [acceptor protein]-L-lysine = [E2 ubiquitin-conjugating enzyme]-L-cysteine + N(6)-ubiquitinyl-[acceptor protein]-L-lysine.</text>
        <dbReference type="EC" id="2.3.2.27"/>
    </reaction>
</comment>
<dbReference type="PANTHER" id="PTHR46076:SF3">
    <property type="entry name" value="E3 UBIQUITIN-PROTEIN LIGASE RING1"/>
    <property type="match status" value="1"/>
</dbReference>
<evidence type="ECO:0000313" key="19">
    <source>
        <dbReference type="Proteomes" id="UP001367676"/>
    </source>
</evidence>
<dbReference type="Proteomes" id="UP001367676">
    <property type="component" value="Unassembled WGS sequence"/>
</dbReference>
<dbReference type="GO" id="GO:0003682">
    <property type="term" value="F:chromatin binding"/>
    <property type="evidence" value="ECO:0007669"/>
    <property type="project" value="TreeGrafter"/>
</dbReference>
<dbReference type="AlphaFoldDB" id="A0AAN9TAA8"/>
<evidence type="ECO:0000256" key="14">
    <source>
        <dbReference type="SAM" id="Coils"/>
    </source>
</evidence>
<dbReference type="InterPro" id="IPR043540">
    <property type="entry name" value="RING1/RING2"/>
</dbReference>
<dbReference type="PANTHER" id="PTHR46076">
    <property type="entry name" value="E3 UBIQUITIN-PROTEIN LIGASE RING1 / RING 2 FAMILY MEMBER"/>
    <property type="match status" value="1"/>
</dbReference>
<name>A0AAN9TAA8_9HEMI</name>
<evidence type="ECO:0000256" key="11">
    <source>
        <dbReference type="ARBA" id="ARBA00023163"/>
    </source>
</evidence>
<accession>A0AAN9TAA8</accession>
<dbReference type="PROSITE" id="PS00518">
    <property type="entry name" value="ZF_RING_1"/>
    <property type="match status" value="1"/>
</dbReference>
<dbReference type="InterPro" id="IPR001841">
    <property type="entry name" value="Znf_RING"/>
</dbReference>
<dbReference type="InterPro" id="IPR004827">
    <property type="entry name" value="bZIP"/>
</dbReference>
<dbReference type="SMART" id="SM00184">
    <property type="entry name" value="RING"/>
    <property type="match status" value="1"/>
</dbReference>
<dbReference type="InterPro" id="IPR013083">
    <property type="entry name" value="Znf_RING/FYVE/PHD"/>
</dbReference>
<dbReference type="SUPFAM" id="SSF57850">
    <property type="entry name" value="RING/U-box"/>
    <property type="match status" value="1"/>
</dbReference>
<feature type="domain" description="RING-type" evidence="16">
    <location>
        <begin position="583"/>
        <end position="623"/>
    </location>
</feature>
<evidence type="ECO:0000256" key="12">
    <source>
        <dbReference type="ARBA" id="ARBA00023242"/>
    </source>
</evidence>
<dbReference type="GO" id="GO:0000151">
    <property type="term" value="C:ubiquitin ligase complex"/>
    <property type="evidence" value="ECO:0007669"/>
    <property type="project" value="InterPro"/>
</dbReference>
<dbReference type="CDD" id="cd14700">
    <property type="entry name" value="bZIP_ATF6"/>
    <property type="match status" value="1"/>
</dbReference>
<gene>
    <name evidence="18" type="ORF">V9T40_000709</name>
</gene>
<dbReference type="Pfam" id="PF16207">
    <property type="entry name" value="RAWUL"/>
    <property type="match status" value="1"/>
</dbReference>
<dbReference type="EC" id="2.3.2.27" evidence="4"/>
<evidence type="ECO:0000256" key="3">
    <source>
        <dbReference type="ARBA" id="ARBA00004906"/>
    </source>
</evidence>
<comment type="pathway">
    <text evidence="3">Protein modification; protein ubiquitination.</text>
</comment>
<keyword evidence="9" id="KW-0862">Zinc</keyword>
<dbReference type="PROSITE" id="PS50217">
    <property type="entry name" value="BZIP"/>
    <property type="match status" value="1"/>
</dbReference>
<keyword evidence="11" id="KW-0804">Transcription</keyword>
<feature type="region of interest" description="Disordered" evidence="15">
    <location>
        <begin position="684"/>
        <end position="766"/>
    </location>
</feature>
<dbReference type="GO" id="GO:0008270">
    <property type="term" value="F:zinc ion binding"/>
    <property type="evidence" value="ECO:0007669"/>
    <property type="project" value="UniProtKB-KW"/>
</dbReference>
<evidence type="ECO:0000256" key="7">
    <source>
        <dbReference type="ARBA" id="ARBA00022771"/>
    </source>
</evidence>
<evidence type="ECO:0000256" key="9">
    <source>
        <dbReference type="ARBA" id="ARBA00022833"/>
    </source>
</evidence>
<dbReference type="GO" id="GO:0061630">
    <property type="term" value="F:ubiquitin protein ligase activity"/>
    <property type="evidence" value="ECO:0007669"/>
    <property type="project" value="UniProtKB-EC"/>
</dbReference>
<evidence type="ECO:0000256" key="2">
    <source>
        <dbReference type="ARBA" id="ARBA00004123"/>
    </source>
</evidence>
<evidence type="ECO:0000256" key="10">
    <source>
        <dbReference type="ARBA" id="ARBA00023015"/>
    </source>
</evidence>
<keyword evidence="14" id="KW-0175">Coiled coil</keyword>
<evidence type="ECO:0000256" key="8">
    <source>
        <dbReference type="ARBA" id="ARBA00022786"/>
    </source>
</evidence>
<evidence type="ECO:0000256" key="15">
    <source>
        <dbReference type="SAM" id="MobiDB-lite"/>
    </source>
</evidence>
<feature type="coiled-coil region" evidence="14">
    <location>
        <begin position="271"/>
        <end position="305"/>
    </location>
</feature>
<comment type="caution">
    <text evidence="18">The sequence shown here is derived from an EMBL/GenBank/DDBJ whole genome shotgun (WGS) entry which is preliminary data.</text>
</comment>
<keyword evidence="7 13" id="KW-0863">Zinc-finger</keyword>
<protein>
    <recommendedName>
        <fullName evidence="4">RING-type E3 ubiquitin transferase</fullName>
        <ecNumber evidence="4">2.3.2.27</ecNumber>
    </recommendedName>
</protein>
<evidence type="ECO:0000256" key="4">
    <source>
        <dbReference type="ARBA" id="ARBA00012483"/>
    </source>
</evidence>
<dbReference type="Pfam" id="PF00170">
    <property type="entry name" value="bZIP_1"/>
    <property type="match status" value="1"/>
</dbReference>
<dbReference type="GO" id="GO:0031519">
    <property type="term" value="C:PcG protein complex"/>
    <property type="evidence" value="ECO:0007669"/>
    <property type="project" value="TreeGrafter"/>
</dbReference>
<dbReference type="InterPro" id="IPR046347">
    <property type="entry name" value="bZIP_sf"/>
</dbReference>
<organism evidence="18 19">
    <name type="scientific">Parthenolecanium corni</name>
    <dbReference type="NCBI Taxonomy" id="536013"/>
    <lineage>
        <taxon>Eukaryota</taxon>
        <taxon>Metazoa</taxon>
        <taxon>Ecdysozoa</taxon>
        <taxon>Arthropoda</taxon>
        <taxon>Hexapoda</taxon>
        <taxon>Insecta</taxon>
        <taxon>Pterygota</taxon>
        <taxon>Neoptera</taxon>
        <taxon>Paraneoptera</taxon>
        <taxon>Hemiptera</taxon>
        <taxon>Sternorrhyncha</taxon>
        <taxon>Coccoidea</taxon>
        <taxon>Coccidae</taxon>
        <taxon>Parthenolecanium</taxon>
    </lineage>
</organism>
<dbReference type="Pfam" id="PF13923">
    <property type="entry name" value="zf-C3HC4_2"/>
    <property type="match status" value="1"/>
</dbReference>
<keyword evidence="8" id="KW-0833">Ubl conjugation pathway</keyword>
<evidence type="ECO:0000313" key="18">
    <source>
        <dbReference type="EMBL" id="KAK7580080.1"/>
    </source>
</evidence>
<keyword evidence="6" id="KW-0479">Metal-binding</keyword>
<dbReference type="InterPro" id="IPR032443">
    <property type="entry name" value="RAWUL"/>
</dbReference>
<reference evidence="18 19" key="1">
    <citation type="submission" date="2024-03" db="EMBL/GenBank/DDBJ databases">
        <title>Adaptation during the transition from Ophiocordyceps entomopathogen to insect associate is accompanied by gene loss and intensified selection.</title>
        <authorList>
            <person name="Ward C.M."/>
            <person name="Onetto C.A."/>
            <person name="Borneman A.R."/>
        </authorList>
    </citation>
    <scope>NUCLEOTIDE SEQUENCE [LARGE SCALE GENOMIC DNA]</scope>
    <source>
        <strain evidence="18">AWRI1</strain>
        <tissue evidence="18">Single Adult Female</tissue>
    </source>
</reference>
<dbReference type="SMART" id="SM00338">
    <property type="entry name" value="BRLZ"/>
    <property type="match status" value="1"/>
</dbReference>
<comment type="subcellular location">
    <subcellularLocation>
        <location evidence="2">Nucleus</location>
    </subcellularLocation>
</comment>
<dbReference type="Gene3D" id="3.30.40.10">
    <property type="entry name" value="Zinc/RING finger domain, C3HC4 (zinc finger)"/>
    <property type="match status" value="1"/>
</dbReference>
<dbReference type="InterPro" id="IPR017907">
    <property type="entry name" value="Znf_RING_CS"/>
</dbReference>
<dbReference type="GO" id="GO:0003700">
    <property type="term" value="F:DNA-binding transcription factor activity"/>
    <property type="evidence" value="ECO:0007669"/>
    <property type="project" value="InterPro"/>
</dbReference>
<feature type="domain" description="BZIP" evidence="17">
    <location>
        <begin position="246"/>
        <end position="303"/>
    </location>
</feature>